<keyword evidence="6" id="KW-1185">Reference proteome</keyword>
<proteinExistence type="predicted"/>
<evidence type="ECO:0000256" key="1">
    <source>
        <dbReference type="ARBA" id="ARBA00004123"/>
    </source>
</evidence>
<comment type="subcellular location">
    <subcellularLocation>
        <location evidence="1">Nucleus</location>
    </subcellularLocation>
</comment>
<feature type="domain" description="Transcription factor CBF/NF-Y/archaeal histone" evidence="4">
    <location>
        <begin position="110"/>
        <end position="169"/>
    </location>
</feature>
<dbReference type="CDD" id="cd22929">
    <property type="entry name" value="HFD_POLE4-like"/>
    <property type="match status" value="1"/>
</dbReference>
<dbReference type="GO" id="GO:0046982">
    <property type="term" value="F:protein heterodimerization activity"/>
    <property type="evidence" value="ECO:0007669"/>
    <property type="project" value="InterPro"/>
</dbReference>
<keyword evidence="2" id="KW-0539">Nucleus</keyword>
<dbReference type="InterPro" id="IPR050568">
    <property type="entry name" value="Transcr_DNA_Rep_Reg"/>
</dbReference>
<dbReference type="Gene3D" id="1.10.20.10">
    <property type="entry name" value="Histone, subunit A"/>
    <property type="match status" value="1"/>
</dbReference>
<dbReference type="GO" id="GO:0005634">
    <property type="term" value="C:nucleus"/>
    <property type="evidence" value="ECO:0007669"/>
    <property type="project" value="UniProtKB-SubCell"/>
</dbReference>
<evidence type="ECO:0000313" key="5">
    <source>
        <dbReference type="EMBL" id="VDN11584.1"/>
    </source>
</evidence>
<feature type="region of interest" description="Disordered" evidence="3">
    <location>
        <begin position="1"/>
        <end position="104"/>
    </location>
</feature>
<gene>
    <name evidence="5" type="ORF">DILT_LOCUS7415</name>
</gene>
<protein>
    <recommendedName>
        <fullName evidence="4">Transcription factor CBF/NF-Y/archaeal histone domain-containing protein</fullName>
    </recommendedName>
</protein>
<evidence type="ECO:0000256" key="3">
    <source>
        <dbReference type="SAM" id="MobiDB-lite"/>
    </source>
</evidence>
<evidence type="ECO:0000313" key="6">
    <source>
        <dbReference type="Proteomes" id="UP000281553"/>
    </source>
</evidence>
<feature type="compositionally biased region" description="Polar residues" evidence="3">
    <location>
        <begin position="7"/>
        <end position="30"/>
    </location>
</feature>
<dbReference type="PANTHER" id="PTHR10252">
    <property type="entry name" value="HISTONE-LIKE TRANSCRIPTION FACTOR CCAAT-RELATED"/>
    <property type="match status" value="1"/>
</dbReference>
<dbReference type="EMBL" id="UYRU01051784">
    <property type="protein sequence ID" value="VDN11584.1"/>
    <property type="molecule type" value="Genomic_DNA"/>
</dbReference>
<evidence type="ECO:0000259" key="4">
    <source>
        <dbReference type="Pfam" id="PF00808"/>
    </source>
</evidence>
<dbReference type="Proteomes" id="UP000281553">
    <property type="component" value="Unassembled WGS sequence"/>
</dbReference>
<reference evidence="5 6" key="1">
    <citation type="submission" date="2018-11" db="EMBL/GenBank/DDBJ databases">
        <authorList>
            <consortium name="Pathogen Informatics"/>
        </authorList>
    </citation>
    <scope>NUCLEOTIDE SEQUENCE [LARGE SCALE GENOMIC DNA]</scope>
</reference>
<dbReference type="SUPFAM" id="SSF47113">
    <property type="entry name" value="Histone-fold"/>
    <property type="match status" value="1"/>
</dbReference>
<sequence>MGARDSPSPSTENTEFAVSPSPATDENIANDSHLYSPDKSEPPFSKNDDEPAHSEESPHILENDDEPAHGEESPHILEDDDEPAHGEDSPHKDEGAVPEEAETSSVRLIRFPVSRLKTIVKTVPSVHLINSESLAVLSHAAERFIADLTLEAARMATESGKKTVSRNSLDAVVATLPQYEFLDGMLD</sequence>
<evidence type="ECO:0000256" key="2">
    <source>
        <dbReference type="ARBA" id="ARBA00023242"/>
    </source>
</evidence>
<dbReference type="Pfam" id="PF00808">
    <property type="entry name" value="CBFD_NFYB_HMF"/>
    <property type="match status" value="1"/>
</dbReference>
<organism evidence="5 6">
    <name type="scientific">Dibothriocephalus latus</name>
    <name type="common">Fish tapeworm</name>
    <name type="synonym">Diphyllobothrium latum</name>
    <dbReference type="NCBI Taxonomy" id="60516"/>
    <lineage>
        <taxon>Eukaryota</taxon>
        <taxon>Metazoa</taxon>
        <taxon>Spiralia</taxon>
        <taxon>Lophotrochozoa</taxon>
        <taxon>Platyhelminthes</taxon>
        <taxon>Cestoda</taxon>
        <taxon>Eucestoda</taxon>
        <taxon>Diphyllobothriidea</taxon>
        <taxon>Diphyllobothriidae</taxon>
        <taxon>Dibothriocephalus</taxon>
    </lineage>
</organism>
<dbReference type="InterPro" id="IPR003958">
    <property type="entry name" value="CBFA_NFYB_domain"/>
</dbReference>
<dbReference type="AlphaFoldDB" id="A0A3P7L4J6"/>
<dbReference type="InterPro" id="IPR009072">
    <property type="entry name" value="Histone-fold"/>
</dbReference>
<accession>A0A3P7L4J6</accession>
<name>A0A3P7L4J6_DIBLA</name>
<dbReference type="OrthoDB" id="636685at2759"/>
<feature type="compositionally biased region" description="Basic and acidic residues" evidence="3">
    <location>
        <begin position="36"/>
        <end position="95"/>
    </location>
</feature>